<keyword evidence="2" id="KW-1185">Reference proteome</keyword>
<name>A0ABD0L7E8_9CAEN</name>
<protein>
    <submittedName>
        <fullName evidence="1">Uncharacterized protein</fullName>
    </submittedName>
</protein>
<dbReference type="Proteomes" id="UP001519460">
    <property type="component" value="Unassembled WGS sequence"/>
</dbReference>
<gene>
    <name evidence="1" type="ORF">BaRGS_00013858</name>
</gene>
<reference evidence="1 2" key="1">
    <citation type="journal article" date="2023" name="Sci. Data">
        <title>Genome assembly of the Korean intertidal mud-creeper Batillaria attramentaria.</title>
        <authorList>
            <person name="Patra A.K."/>
            <person name="Ho P.T."/>
            <person name="Jun S."/>
            <person name="Lee S.J."/>
            <person name="Kim Y."/>
            <person name="Won Y.J."/>
        </authorList>
    </citation>
    <scope>NUCLEOTIDE SEQUENCE [LARGE SCALE GENOMIC DNA]</scope>
    <source>
        <strain evidence="1">Wonlab-2016</strain>
    </source>
</reference>
<accession>A0ABD0L7E8</accession>
<evidence type="ECO:0000313" key="1">
    <source>
        <dbReference type="EMBL" id="KAK7494979.1"/>
    </source>
</evidence>
<dbReference type="AlphaFoldDB" id="A0ABD0L7E8"/>
<sequence>MKRRSADGTRDLRRTPRMLDGSWIAGTPTVVLGSPSICTWSRWTDNGVAGKLNCWFLSRAVVSPRLSHVFGKWLMALFGLSGRSSSRVFVEISTGFKLLCKHGHLHVASSFSTCSLQKGRSLGDRHYSYIFLMRLLNRLAHS</sequence>
<proteinExistence type="predicted"/>
<dbReference type="EMBL" id="JACVVK020000079">
    <property type="protein sequence ID" value="KAK7494979.1"/>
    <property type="molecule type" value="Genomic_DNA"/>
</dbReference>
<comment type="caution">
    <text evidence="1">The sequence shown here is derived from an EMBL/GenBank/DDBJ whole genome shotgun (WGS) entry which is preliminary data.</text>
</comment>
<organism evidence="1 2">
    <name type="scientific">Batillaria attramentaria</name>
    <dbReference type="NCBI Taxonomy" id="370345"/>
    <lineage>
        <taxon>Eukaryota</taxon>
        <taxon>Metazoa</taxon>
        <taxon>Spiralia</taxon>
        <taxon>Lophotrochozoa</taxon>
        <taxon>Mollusca</taxon>
        <taxon>Gastropoda</taxon>
        <taxon>Caenogastropoda</taxon>
        <taxon>Sorbeoconcha</taxon>
        <taxon>Cerithioidea</taxon>
        <taxon>Batillariidae</taxon>
        <taxon>Batillaria</taxon>
    </lineage>
</organism>
<evidence type="ECO:0000313" key="2">
    <source>
        <dbReference type="Proteomes" id="UP001519460"/>
    </source>
</evidence>